<dbReference type="OrthoDB" id="2411458at2"/>
<dbReference type="EMBL" id="VYWO01000003">
    <property type="protein sequence ID" value="KAA9300951.1"/>
    <property type="molecule type" value="Genomic_DNA"/>
</dbReference>
<organism evidence="1 2">
    <name type="scientific">Aerococcus sanguinicola</name>
    <dbReference type="NCBI Taxonomy" id="119206"/>
    <lineage>
        <taxon>Bacteria</taxon>
        <taxon>Bacillati</taxon>
        <taxon>Bacillota</taxon>
        <taxon>Bacilli</taxon>
        <taxon>Lactobacillales</taxon>
        <taxon>Aerococcaceae</taxon>
        <taxon>Aerococcus</taxon>
    </lineage>
</organism>
<dbReference type="AlphaFoldDB" id="A0A5N1GLM5"/>
<protein>
    <submittedName>
        <fullName evidence="1">Uncharacterized protein</fullName>
    </submittedName>
</protein>
<gene>
    <name evidence="1" type="ORF">F6I03_05940</name>
</gene>
<evidence type="ECO:0000313" key="2">
    <source>
        <dbReference type="Proteomes" id="UP000327148"/>
    </source>
</evidence>
<evidence type="ECO:0000313" key="1">
    <source>
        <dbReference type="EMBL" id="KAA9300951.1"/>
    </source>
</evidence>
<proteinExistence type="predicted"/>
<sequence length="137" mass="14864">MAEEQNYGQVTYYSNQQLFDALEAEGYDLRDIYTEEEIQLAKAEDMSRAGVTQVVSTGQYTWDLYLSSAYTKAIAVSGDVASTVLGFLGFGKAGAILELGTLPLNSLDTSKGIYLNLKNVNIPGGQPTVTITGWGYQ</sequence>
<comment type="caution">
    <text evidence="1">The sequence shown here is derived from an EMBL/GenBank/DDBJ whole genome shotgun (WGS) entry which is preliminary data.</text>
</comment>
<reference evidence="1 2" key="1">
    <citation type="submission" date="2019-09" db="EMBL/GenBank/DDBJ databases">
        <title>Draft genome sequence assemblies of isolates from the urinary tract.</title>
        <authorList>
            <person name="Mores C.R."/>
            <person name="Putonti C."/>
            <person name="Wolfe A.J."/>
        </authorList>
    </citation>
    <scope>NUCLEOTIDE SEQUENCE [LARGE SCALE GENOMIC DNA]</scope>
    <source>
        <strain evidence="1 2">UMB623</strain>
    </source>
</reference>
<accession>A0A5N1GLM5</accession>
<name>A0A5N1GLM5_9LACT</name>
<dbReference type="Proteomes" id="UP000327148">
    <property type="component" value="Unassembled WGS sequence"/>
</dbReference>